<protein>
    <submittedName>
        <fullName evidence="3">Uncharacterized protein</fullName>
    </submittedName>
</protein>
<feature type="coiled-coil region" evidence="1">
    <location>
        <begin position="350"/>
        <end position="384"/>
    </location>
</feature>
<feature type="compositionally biased region" description="Basic and acidic residues" evidence="2">
    <location>
        <begin position="77"/>
        <end position="94"/>
    </location>
</feature>
<reference evidence="3" key="1">
    <citation type="submission" date="2021-11" db="EMBL/GenBank/DDBJ databases">
        <authorList>
            <consortium name="Genoscope - CEA"/>
            <person name="William W."/>
        </authorList>
    </citation>
    <scope>NUCLEOTIDE SEQUENCE</scope>
</reference>
<evidence type="ECO:0000256" key="2">
    <source>
        <dbReference type="SAM" id="MobiDB-lite"/>
    </source>
</evidence>
<keyword evidence="1" id="KW-0175">Coiled coil</keyword>
<gene>
    <name evidence="3" type="ORF">PECAL_5P19970</name>
</gene>
<feature type="region of interest" description="Disordered" evidence="2">
    <location>
        <begin position="570"/>
        <end position="590"/>
    </location>
</feature>
<organism evidence="3 4">
    <name type="scientific">Pelagomonas calceolata</name>
    <dbReference type="NCBI Taxonomy" id="35677"/>
    <lineage>
        <taxon>Eukaryota</taxon>
        <taxon>Sar</taxon>
        <taxon>Stramenopiles</taxon>
        <taxon>Ochrophyta</taxon>
        <taxon>Pelagophyceae</taxon>
        <taxon>Pelagomonadales</taxon>
        <taxon>Pelagomonadaceae</taxon>
        <taxon>Pelagomonas</taxon>
    </lineage>
</organism>
<proteinExistence type="predicted"/>
<dbReference type="EMBL" id="CAKKNE010000005">
    <property type="protein sequence ID" value="CAH0377456.1"/>
    <property type="molecule type" value="Genomic_DNA"/>
</dbReference>
<comment type="caution">
    <text evidence="3">The sequence shown here is derived from an EMBL/GenBank/DDBJ whole genome shotgun (WGS) entry which is preliminary data.</text>
</comment>
<evidence type="ECO:0000313" key="3">
    <source>
        <dbReference type="EMBL" id="CAH0377456.1"/>
    </source>
</evidence>
<dbReference type="AlphaFoldDB" id="A0A8J2SVY0"/>
<feature type="region of interest" description="Disordered" evidence="2">
    <location>
        <begin position="1"/>
        <end position="110"/>
    </location>
</feature>
<evidence type="ECO:0000313" key="4">
    <source>
        <dbReference type="Proteomes" id="UP000789595"/>
    </source>
</evidence>
<keyword evidence="4" id="KW-1185">Reference proteome</keyword>
<dbReference type="Proteomes" id="UP000789595">
    <property type="component" value="Unassembled WGS sequence"/>
</dbReference>
<accession>A0A8J2SVY0</accession>
<evidence type="ECO:0000256" key="1">
    <source>
        <dbReference type="SAM" id="Coils"/>
    </source>
</evidence>
<dbReference type="OrthoDB" id="10526543at2759"/>
<name>A0A8J2SVY0_9STRA</name>
<feature type="compositionally biased region" description="Gly residues" evidence="2">
    <location>
        <begin position="577"/>
        <end position="586"/>
    </location>
</feature>
<sequence length="695" mass="77047">MPRRRYDDDDEGFPDIRQKPGTPSDSFGGAYGPPDSDSESGYSRPGTAGSGESGSASLTFEDWQKKAGLGSIGGEDEFSKTDGSARDARRRDVDNPEGFEGKWSMADQKSRLKDMMRKGGKMGSMHDVAKAAKAAQKAAHITTSKNPAATKRAKAREKVMKQRKDHEAWVEQLAAVCDATNVEKQRLAAEIIFLEHNMDRKKLLRVILRLGRIKLFTGFQTWELNTVKKDRLAKQAEIARRKAEIEAFYAQIKADEIANEERQKAMLEGRLKNTSEAQYQLILNIFSKMTGDKTREYYSKWKGMMIDFRSKFVLMKRVLGRLMSAKTNSAWGKWYFCTFTVGKMSLDDQIKALQEELAKARAWKEKVEKEVEAIADRMAQAMIAGASASQVALLKRVLTKFCQLHIRQGMKAWKAKVHGQKTAKQRMSTVIRRLANSQLNYGFRRWLMVAVKDKNSAGQLKMEQFQRETSGLKERCENVATRIVALMTKVEQMRESVQLQAIAADRVAHGLPDLVEEFANIAYIDRAAAENPANLMKLIPPEQRQQMAGGPAMGGNDGPMTTTIQYGPGRTSTRGSTGFGQRGGGPDTASIASSIDSASLGFAGIGFGTPMSPEDRASLLVFVKGLESNSNDPKIARVAPQLAKHKKAIKKLALVGDPRLSACVKAYERTRDPGDLVESIEMIAAGMDFNVAPMY</sequence>